<dbReference type="Gramene" id="scaffold_201320.1">
    <property type="protein sequence ID" value="scaffold_201320.1"/>
    <property type="gene ID" value="scaffold_201320.1"/>
</dbReference>
<dbReference type="Gene3D" id="1.10.110.10">
    <property type="entry name" value="Plant lipid-transfer and hydrophobic proteins"/>
    <property type="match status" value="1"/>
</dbReference>
<dbReference type="OrthoDB" id="1039978at2759"/>
<feature type="signal peptide" evidence="3">
    <location>
        <begin position="1"/>
        <end position="21"/>
    </location>
</feature>
<dbReference type="PANTHER" id="PTHR33214:SF47">
    <property type="entry name" value="BIFUNCTIONAL INHIBITOR_LIPID-TRANSFER PROTEIN_SEED STORAGE 2S ALBUMIN SUPERFAMILY PROTEIN"/>
    <property type="match status" value="1"/>
</dbReference>
<gene>
    <name evidence="5" type="ORF">ARALYDRAFT_894246</name>
</gene>
<sequence>MKFITLVFIAFFLSSLVLIKGEEENASCVLEDLQICKTAVTTGKPPSTECCDKLKEQQTCFCDYLKDPRVSRYITVAKQILAACGIPFPSCN</sequence>
<evidence type="ECO:0000259" key="4">
    <source>
        <dbReference type="Pfam" id="PF00234"/>
    </source>
</evidence>
<name>D7KT54_ARALL</name>
<evidence type="ECO:0000313" key="5">
    <source>
        <dbReference type="EMBL" id="EFH63267.1"/>
    </source>
</evidence>
<feature type="chain" id="PRO_5003101038" description="Bifunctional inhibitor/plant lipid transfer protein/seed storage helical domain-containing protein" evidence="3">
    <location>
        <begin position="22"/>
        <end position="92"/>
    </location>
</feature>
<dbReference type="CDD" id="cd01959">
    <property type="entry name" value="nsLTP2"/>
    <property type="match status" value="1"/>
</dbReference>
<dbReference type="STRING" id="81972.D7KT54"/>
<accession>D7KT54</accession>
<dbReference type="InterPro" id="IPR036312">
    <property type="entry name" value="Bifun_inhib/LTP/seed_sf"/>
</dbReference>
<evidence type="ECO:0000313" key="6">
    <source>
        <dbReference type="Proteomes" id="UP000008694"/>
    </source>
</evidence>
<dbReference type="InterPro" id="IPR016140">
    <property type="entry name" value="Bifunc_inhib/LTP/seed_store"/>
</dbReference>
<evidence type="ECO:0000256" key="3">
    <source>
        <dbReference type="SAM" id="SignalP"/>
    </source>
</evidence>
<protein>
    <recommendedName>
        <fullName evidence="4">Bifunctional inhibitor/plant lipid transfer protein/seed storage helical domain-containing protein</fullName>
    </recommendedName>
</protein>
<feature type="domain" description="Bifunctional inhibitor/plant lipid transfer protein/seed storage helical" evidence="4">
    <location>
        <begin position="29"/>
        <end position="91"/>
    </location>
</feature>
<keyword evidence="3" id="KW-0732">Signal</keyword>
<dbReference type="GO" id="GO:0008289">
    <property type="term" value="F:lipid binding"/>
    <property type="evidence" value="ECO:0007669"/>
    <property type="project" value="UniProtKB-KW"/>
</dbReference>
<evidence type="ECO:0000256" key="2">
    <source>
        <dbReference type="ARBA" id="ARBA00023121"/>
    </source>
</evidence>
<dbReference type="InterPro" id="IPR033872">
    <property type="entry name" value="nsLTP2"/>
</dbReference>
<proteinExistence type="predicted"/>
<reference evidence="6" key="1">
    <citation type="journal article" date="2011" name="Nat. Genet.">
        <title>The Arabidopsis lyrata genome sequence and the basis of rapid genome size change.</title>
        <authorList>
            <person name="Hu T.T."/>
            <person name="Pattyn P."/>
            <person name="Bakker E.G."/>
            <person name="Cao J."/>
            <person name="Cheng J.-F."/>
            <person name="Clark R.M."/>
            <person name="Fahlgren N."/>
            <person name="Fawcett J.A."/>
            <person name="Grimwood J."/>
            <person name="Gundlach H."/>
            <person name="Haberer G."/>
            <person name="Hollister J.D."/>
            <person name="Ossowski S."/>
            <person name="Ottilar R.P."/>
            <person name="Salamov A.A."/>
            <person name="Schneeberger K."/>
            <person name="Spannagl M."/>
            <person name="Wang X."/>
            <person name="Yang L."/>
            <person name="Nasrallah M.E."/>
            <person name="Bergelson J."/>
            <person name="Carrington J.C."/>
            <person name="Gaut B.S."/>
            <person name="Schmutz J."/>
            <person name="Mayer K.F.X."/>
            <person name="Van de Peer Y."/>
            <person name="Grigoriev I.V."/>
            <person name="Nordborg M."/>
            <person name="Weigel D."/>
            <person name="Guo Y.-L."/>
        </authorList>
    </citation>
    <scope>NUCLEOTIDE SEQUENCE [LARGE SCALE GENOMIC DNA]</scope>
    <source>
        <strain evidence="6">cv. MN47</strain>
    </source>
</reference>
<dbReference type="PANTHER" id="PTHR33214">
    <property type="entry name" value="BIFUNCTIONAL INHIBITOR/LIPID-TRANSFER PROTEIN/SEED STORAGE 2S ALBUMIN SUPERFAMILY PROTEIN"/>
    <property type="match status" value="1"/>
</dbReference>
<dbReference type="AlphaFoldDB" id="D7KT54"/>
<dbReference type="HOGENOM" id="CLU_158223_0_0_1"/>
<keyword evidence="1" id="KW-0813">Transport</keyword>
<dbReference type="SUPFAM" id="SSF47699">
    <property type="entry name" value="Bifunctional inhibitor/lipid-transfer protein/seed storage 2S albumin"/>
    <property type="match status" value="1"/>
</dbReference>
<organism evidence="6">
    <name type="scientific">Arabidopsis lyrata subsp. lyrata</name>
    <name type="common">Lyre-leaved rock-cress</name>
    <dbReference type="NCBI Taxonomy" id="81972"/>
    <lineage>
        <taxon>Eukaryota</taxon>
        <taxon>Viridiplantae</taxon>
        <taxon>Streptophyta</taxon>
        <taxon>Embryophyta</taxon>
        <taxon>Tracheophyta</taxon>
        <taxon>Spermatophyta</taxon>
        <taxon>Magnoliopsida</taxon>
        <taxon>eudicotyledons</taxon>
        <taxon>Gunneridae</taxon>
        <taxon>Pentapetalae</taxon>
        <taxon>rosids</taxon>
        <taxon>malvids</taxon>
        <taxon>Brassicales</taxon>
        <taxon>Brassicaceae</taxon>
        <taxon>Camelineae</taxon>
        <taxon>Arabidopsis</taxon>
    </lineage>
</organism>
<dbReference type="Pfam" id="PF00234">
    <property type="entry name" value="Tryp_alpha_amyl"/>
    <property type="match status" value="1"/>
</dbReference>
<dbReference type="EMBL" id="GL348714">
    <property type="protein sequence ID" value="EFH63267.1"/>
    <property type="molecule type" value="Genomic_DNA"/>
</dbReference>
<dbReference type="KEGG" id="aly:9324546"/>
<keyword evidence="2" id="KW-0446">Lipid-binding</keyword>
<dbReference type="GO" id="GO:0006869">
    <property type="term" value="P:lipid transport"/>
    <property type="evidence" value="ECO:0007669"/>
    <property type="project" value="InterPro"/>
</dbReference>
<keyword evidence="6" id="KW-1185">Reference proteome</keyword>
<dbReference type="Proteomes" id="UP000008694">
    <property type="component" value="Unassembled WGS sequence"/>
</dbReference>
<evidence type="ECO:0000256" key="1">
    <source>
        <dbReference type="ARBA" id="ARBA00022448"/>
    </source>
</evidence>